<sequence length="99" mass="11301">MQKSYRTGGVGMLPAAPGTYLVHAYFDDNQVDLVKIVVVGWQVSPDRRLVPLVIDPRATDEEPWFVIHPCGRVESHDGRGWVDVDDWIDEEKRNRREAA</sequence>
<protein>
    <submittedName>
        <fullName evidence="1">Uncharacterized protein</fullName>
    </submittedName>
</protein>
<comment type="caution">
    <text evidence="1">The sequence shown here is derived from an EMBL/GenBank/DDBJ whole genome shotgun (WGS) entry which is preliminary data.</text>
</comment>
<evidence type="ECO:0000313" key="1">
    <source>
        <dbReference type="EMBL" id="RPF70587.1"/>
    </source>
</evidence>
<keyword evidence="2" id="KW-1185">Reference proteome</keyword>
<dbReference type="RefSeq" id="WP_123878203.1">
    <property type="nucleotide sequence ID" value="NZ_RPFZ01000001.1"/>
</dbReference>
<accession>A0A3N5CPS8</accession>
<name>A0A3N5CPS8_9SPHN</name>
<proteinExistence type="predicted"/>
<evidence type="ECO:0000313" key="2">
    <source>
        <dbReference type="Proteomes" id="UP000275232"/>
    </source>
</evidence>
<dbReference type="EMBL" id="RPFZ01000001">
    <property type="protein sequence ID" value="RPF70587.1"/>
    <property type="molecule type" value="Genomic_DNA"/>
</dbReference>
<dbReference type="Proteomes" id="UP000275232">
    <property type="component" value="Unassembled WGS sequence"/>
</dbReference>
<organism evidence="1 2">
    <name type="scientific">Aurantiacibacter spongiae</name>
    <dbReference type="NCBI Taxonomy" id="2488860"/>
    <lineage>
        <taxon>Bacteria</taxon>
        <taxon>Pseudomonadati</taxon>
        <taxon>Pseudomonadota</taxon>
        <taxon>Alphaproteobacteria</taxon>
        <taxon>Sphingomonadales</taxon>
        <taxon>Erythrobacteraceae</taxon>
        <taxon>Aurantiacibacter</taxon>
    </lineage>
</organism>
<gene>
    <name evidence="1" type="ORF">EG799_02320</name>
</gene>
<dbReference type="OrthoDB" id="7408533at2"/>
<reference evidence="1 2" key="1">
    <citation type="submission" date="2018-11" db="EMBL/GenBank/DDBJ databases">
        <title>Erythrobacter spongiae sp. nov., isolated from a marine sponge.</title>
        <authorList>
            <person name="Zhuang L."/>
            <person name="Luo L."/>
        </authorList>
    </citation>
    <scope>NUCLEOTIDE SEQUENCE [LARGE SCALE GENOMIC DNA]</scope>
    <source>
        <strain evidence="1 2">HN-E23</strain>
    </source>
</reference>
<dbReference type="AlphaFoldDB" id="A0A3N5CPS8"/>